<dbReference type="OrthoDB" id="195231at2759"/>
<dbReference type="Proteomes" id="UP000193498">
    <property type="component" value="Unassembled WGS sequence"/>
</dbReference>
<feature type="chain" id="PRO_5013345019" evidence="2">
    <location>
        <begin position="28"/>
        <end position="278"/>
    </location>
</feature>
<comment type="caution">
    <text evidence="3">The sequence shown here is derived from an EMBL/GenBank/DDBJ whole genome shotgun (WGS) entry which is preliminary data.</text>
</comment>
<dbReference type="AlphaFoldDB" id="A0A1Y1YAI3"/>
<keyword evidence="1" id="KW-0472">Membrane</keyword>
<dbReference type="STRING" id="1314790.A0A1Y1YAI3"/>
<keyword evidence="1" id="KW-1133">Transmembrane helix</keyword>
<keyword evidence="2" id="KW-0732">Signal</keyword>
<dbReference type="InParanoid" id="A0A1Y1YAI3"/>
<keyword evidence="4" id="KW-1185">Reference proteome</keyword>
<accession>A0A1Y1YAI3</accession>
<evidence type="ECO:0000313" key="3">
    <source>
        <dbReference type="EMBL" id="ORX94988.1"/>
    </source>
</evidence>
<proteinExistence type="predicted"/>
<gene>
    <name evidence="3" type="ORF">K493DRAFT_283268</name>
</gene>
<reference evidence="3 4" key="1">
    <citation type="submission" date="2016-07" db="EMBL/GenBank/DDBJ databases">
        <title>Pervasive Adenine N6-methylation of Active Genes in Fungi.</title>
        <authorList>
            <consortium name="DOE Joint Genome Institute"/>
            <person name="Mondo S.J."/>
            <person name="Dannebaum R.O."/>
            <person name="Kuo R.C."/>
            <person name="Labutti K."/>
            <person name="Haridas S."/>
            <person name="Kuo A."/>
            <person name="Salamov A."/>
            <person name="Ahrendt S.R."/>
            <person name="Lipzen A."/>
            <person name="Sullivan W."/>
            <person name="Andreopoulos W.B."/>
            <person name="Clum A."/>
            <person name="Lindquist E."/>
            <person name="Daum C."/>
            <person name="Ramamoorthy G.K."/>
            <person name="Gryganskyi A."/>
            <person name="Culley D."/>
            <person name="Magnuson J.K."/>
            <person name="James T.Y."/>
            <person name="O'Malley M.A."/>
            <person name="Stajich J.E."/>
            <person name="Spatafora J.W."/>
            <person name="Visel A."/>
            <person name="Grigoriev I.V."/>
        </authorList>
    </citation>
    <scope>NUCLEOTIDE SEQUENCE [LARGE SCALE GENOMIC DNA]</scope>
    <source>
        <strain evidence="3 4">CBS 931.73</strain>
    </source>
</reference>
<evidence type="ECO:0000313" key="4">
    <source>
        <dbReference type="Proteomes" id="UP000193498"/>
    </source>
</evidence>
<dbReference type="EMBL" id="MCFE01000190">
    <property type="protein sequence ID" value="ORX94988.1"/>
    <property type="molecule type" value="Genomic_DNA"/>
</dbReference>
<feature type="signal peptide" evidence="2">
    <location>
        <begin position="1"/>
        <end position="27"/>
    </location>
</feature>
<protein>
    <submittedName>
        <fullName evidence="3">Uncharacterized protein</fullName>
    </submittedName>
</protein>
<evidence type="ECO:0000256" key="1">
    <source>
        <dbReference type="SAM" id="Phobius"/>
    </source>
</evidence>
<organism evidence="3 4">
    <name type="scientific">Basidiobolus meristosporus CBS 931.73</name>
    <dbReference type="NCBI Taxonomy" id="1314790"/>
    <lineage>
        <taxon>Eukaryota</taxon>
        <taxon>Fungi</taxon>
        <taxon>Fungi incertae sedis</taxon>
        <taxon>Zoopagomycota</taxon>
        <taxon>Entomophthoromycotina</taxon>
        <taxon>Basidiobolomycetes</taxon>
        <taxon>Basidiobolales</taxon>
        <taxon>Basidiobolaceae</taxon>
        <taxon>Basidiobolus</taxon>
    </lineage>
</organism>
<evidence type="ECO:0000256" key="2">
    <source>
        <dbReference type="SAM" id="SignalP"/>
    </source>
</evidence>
<name>A0A1Y1YAI3_9FUNG</name>
<keyword evidence="1" id="KW-0812">Transmembrane</keyword>
<sequence length="278" mass="31419">MVRLRFRRRELFAGGLGLLNVWKLASSLNVGDSCIPNPNVQAHEKGPCQNYALVCDPVSNICKPKGCRVNESLLEWPLEWQIPVACNMEFEFCPDDQLKCLPKIKTGDVCSPGRDDSCLERESICLNQRCISKNVQPNQPCRLDNTTIYGVNRDDCSRGSFCPEANLICLASFTNGEKCIEDRQCLSNNCHERNRICTDGEVYNYIPIWAYVLAGLGVLALIFVVILILYFRKRRRMSEFNRALQERNFSQAEAKLGALEETNGFVTIIPEPSSQNNV</sequence>
<feature type="transmembrane region" description="Helical" evidence="1">
    <location>
        <begin position="208"/>
        <end position="231"/>
    </location>
</feature>